<dbReference type="GeneID" id="54489178"/>
<dbReference type="CDD" id="cd10719">
    <property type="entry name" value="DnaJ_zf"/>
    <property type="match status" value="1"/>
</dbReference>
<dbReference type="AlphaFoldDB" id="A0A6A6W8C4"/>
<dbReference type="PROSITE" id="PS50076">
    <property type="entry name" value="DNAJ_2"/>
    <property type="match status" value="1"/>
</dbReference>
<evidence type="ECO:0000256" key="5">
    <source>
        <dbReference type="ARBA" id="ARBA00023186"/>
    </source>
</evidence>
<dbReference type="Proteomes" id="UP000799437">
    <property type="component" value="Unassembled WGS sequence"/>
</dbReference>
<dbReference type="InterPro" id="IPR036869">
    <property type="entry name" value="J_dom_sf"/>
</dbReference>
<dbReference type="OrthoDB" id="550424at2759"/>
<dbReference type="InterPro" id="IPR008971">
    <property type="entry name" value="HSP40/DnaJ_pept-bd"/>
</dbReference>
<keyword evidence="11" id="KW-1185">Reference proteome</keyword>
<keyword evidence="5" id="KW-0143">Chaperone</keyword>
<dbReference type="FunFam" id="2.60.260.20:FF:000013">
    <property type="entry name" value="DnaJ subfamily B member 11"/>
    <property type="match status" value="1"/>
</dbReference>
<gene>
    <name evidence="10" type="ORF">EJ05DRAFT_509793</name>
</gene>
<dbReference type="RefSeq" id="XP_033601354.1">
    <property type="nucleotide sequence ID" value="XM_033748124.1"/>
</dbReference>
<dbReference type="Pfam" id="PF01556">
    <property type="entry name" value="DnaJ_C"/>
    <property type="match status" value="1"/>
</dbReference>
<dbReference type="InterPro" id="IPR012724">
    <property type="entry name" value="DnaJ"/>
</dbReference>
<dbReference type="GO" id="GO:0008270">
    <property type="term" value="F:zinc ion binding"/>
    <property type="evidence" value="ECO:0007669"/>
    <property type="project" value="UniProtKB-KW"/>
</dbReference>
<evidence type="ECO:0000256" key="4">
    <source>
        <dbReference type="ARBA" id="ARBA00022833"/>
    </source>
</evidence>
<dbReference type="Gene3D" id="2.10.230.10">
    <property type="entry name" value="Heat shock protein DnaJ, cysteine-rich domain"/>
    <property type="match status" value="1"/>
</dbReference>
<feature type="domain" description="CR-type" evidence="9">
    <location>
        <begin position="161"/>
        <end position="245"/>
    </location>
</feature>
<evidence type="ECO:0000313" key="11">
    <source>
        <dbReference type="Proteomes" id="UP000799437"/>
    </source>
</evidence>
<feature type="compositionally biased region" description="Acidic residues" evidence="7">
    <location>
        <begin position="414"/>
        <end position="432"/>
    </location>
</feature>
<evidence type="ECO:0000256" key="6">
    <source>
        <dbReference type="PROSITE-ProRule" id="PRU00546"/>
    </source>
</evidence>
<sequence>MGDPPALPLLAGTAEADLYEVLEIQKNADKDEIRKAYRKAALRSHPDKVSEDERPAAEIKFKAVQEAYEILSDDNSRHLYDTHGMSAFDKSQGSGGMGEGMDMNDLFNMFASGGMGGMGGMPGFEGGFPGMGGMGRPPPRPKKGKNAEQNYTVTLEELYKGKTSRFKLDKKIPCTTCNGKGGKDKAKSHSCSVCGGRGAVKRLLQQGQFLTEQISECTNCLGQGQVFKDKEKCKKCKGAGVIDSKNMVELYIPPGAQHGEKIISAGEADAYPGQEPGDIVWTLEQEPHEVFERVGNNLRAELHITLAEALTGFDRVVLKHLDGRGIQLRITQPKGKILSPGQWLKIAGEGMPIKRSDAKGDLFLNVTIDFPKDGWIKDEASIKHLRDILPKPAQPIKIDNEVDERDFVGVDLEEVEEQAGGDWEDDDGEGDEVPGCAQQ</sequence>
<evidence type="ECO:0000256" key="1">
    <source>
        <dbReference type="ARBA" id="ARBA00022723"/>
    </source>
</evidence>
<dbReference type="GO" id="GO:0006457">
    <property type="term" value="P:protein folding"/>
    <property type="evidence" value="ECO:0007669"/>
    <property type="project" value="InterPro"/>
</dbReference>
<evidence type="ECO:0000259" key="9">
    <source>
        <dbReference type="PROSITE" id="PS51188"/>
    </source>
</evidence>
<dbReference type="SUPFAM" id="SSF57938">
    <property type="entry name" value="DnaJ/Hsp40 cysteine-rich domain"/>
    <property type="match status" value="1"/>
</dbReference>
<dbReference type="FunFam" id="2.10.230.10:FF:000001">
    <property type="entry name" value="DnaJ subfamily A member 2"/>
    <property type="match status" value="1"/>
</dbReference>
<dbReference type="SMART" id="SM00271">
    <property type="entry name" value="DnaJ"/>
    <property type="match status" value="1"/>
</dbReference>
<dbReference type="GO" id="GO:0005524">
    <property type="term" value="F:ATP binding"/>
    <property type="evidence" value="ECO:0007669"/>
    <property type="project" value="InterPro"/>
</dbReference>
<dbReference type="InterPro" id="IPR018253">
    <property type="entry name" value="DnaJ_domain_CS"/>
</dbReference>
<dbReference type="InterPro" id="IPR001623">
    <property type="entry name" value="DnaJ_domain"/>
</dbReference>
<dbReference type="SUPFAM" id="SSF46565">
    <property type="entry name" value="Chaperone J-domain"/>
    <property type="match status" value="1"/>
</dbReference>
<feature type="domain" description="J" evidence="8">
    <location>
        <begin position="17"/>
        <end position="84"/>
    </location>
</feature>
<dbReference type="InterPro" id="IPR044713">
    <property type="entry name" value="DNJA1/2-like"/>
</dbReference>
<evidence type="ECO:0000256" key="7">
    <source>
        <dbReference type="SAM" id="MobiDB-lite"/>
    </source>
</evidence>
<dbReference type="GO" id="GO:0009408">
    <property type="term" value="P:response to heat"/>
    <property type="evidence" value="ECO:0007669"/>
    <property type="project" value="InterPro"/>
</dbReference>
<evidence type="ECO:0000256" key="2">
    <source>
        <dbReference type="ARBA" id="ARBA00022737"/>
    </source>
</evidence>
<evidence type="ECO:0000256" key="3">
    <source>
        <dbReference type="ARBA" id="ARBA00022771"/>
    </source>
</evidence>
<evidence type="ECO:0008006" key="12">
    <source>
        <dbReference type="Google" id="ProtNLM"/>
    </source>
</evidence>
<protein>
    <recommendedName>
        <fullName evidence="12">DnaJ-domain-containing protein</fullName>
    </recommendedName>
</protein>
<feature type="region of interest" description="Disordered" evidence="7">
    <location>
        <begin position="414"/>
        <end position="439"/>
    </location>
</feature>
<dbReference type="PROSITE" id="PS51188">
    <property type="entry name" value="ZF_CR"/>
    <property type="match status" value="1"/>
</dbReference>
<dbReference type="InterPro" id="IPR036410">
    <property type="entry name" value="HSP_DnaJ_Cys-rich_dom_sf"/>
</dbReference>
<keyword evidence="3 6" id="KW-0863">Zinc-finger</keyword>
<dbReference type="PANTHER" id="PTHR43888">
    <property type="entry name" value="DNAJ-LIKE-2, ISOFORM A-RELATED"/>
    <property type="match status" value="1"/>
</dbReference>
<dbReference type="Gene3D" id="2.60.260.20">
    <property type="entry name" value="Urease metallochaperone UreE, N-terminal domain"/>
    <property type="match status" value="2"/>
</dbReference>
<feature type="zinc finger region" description="CR-type" evidence="6">
    <location>
        <begin position="161"/>
        <end position="245"/>
    </location>
</feature>
<name>A0A6A6W8C4_9PEZI</name>
<reference evidence="10" key="1">
    <citation type="journal article" date="2020" name="Stud. Mycol.">
        <title>101 Dothideomycetes genomes: a test case for predicting lifestyles and emergence of pathogens.</title>
        <authorList>
            <person name="Haridas S."/>
            <person name="Albert R."/>
            <person name="Binder M."/>
            <person name="Bloem J."/>
            <person name="Labutti K."/>
            <person name="Salamov A."/>
            <person name="Andreopoulos B."/>
            <person name="Baker S."/>
            <person name="Barry K."/>
            <person name="Bills G."/>
            <person name="Bluhm B."/>
            <person name="Cannon C."/>
            <person name="Castanera R."/>
            <person name="Culley D."/>
            <person name="Daum C."/>
            <person name="Ezra D."/>
            <person name="Gonzalez J."/>
            <person name="Henrissat B."/>
            <person name="Kuo A."/>
            <person name="Liang C."/>
            <person name="Lipzen A."/>
            <person name="Lutzoni F."/>
            <person name="Magnuson J."/>
            <person name="Mondo S."/>
            <person name="Nolan M."/>
            <person name="Ohm R."/>
            <person name="Pangilinan J."/>
            <person name="Park H.-J."/>
            <person name="Ramirez L."/>
            <person name="Alfaro M."/>
            <person name="Sun H."/>
            <person name="Tritt A."/>
            <person name="Yoshinaga Y."/>
            <person name="Zwiers L.-H."/>
            <person name="Turgeon B."/>
            <person name="Goodwin S."/>
            <person name="Spatafora J."/>
            <person name="Crous P."/>
            <person name="Grigoriev I."/>
        </authorList>
    </citation>
    <scope>NUCLEOTIDE SEQUENCE</scope>
    <source>
        <strain evidence="10">CBS 121739</strain>
    </source>
</reference>
<dbReference type="Gene3D" id="1.10.287.110">
    <property type="entry name" value="DnaJ domain"/>
    <property type="match status" value="1"/>
</dbReference>
<accession>A0A6A6W8C4</accession>
<keyword evidence="1 6" id="KW-0479">Metal-binding</keyword>
<evidence type="ECO:0000313" key="10">
    <source>
        <dbReference type="EMBL" id="KAF2758903.1"/>
    </source>
</evidence>
<proteinExistence type="inferred from homology"/>
<dbReference type="CDD" id="cd10747">
    <property type="entry name" value="DnaJ_C"/>
    <property type="match status" value="1"/>
</dbReference>
<dbReference type="InterPro" id="IPR002939">
    <property type="entry name" value="DnaJ_C"/>
</dbReference>
<dbReference type="EMBL" id="ML996570">
    <property type="protein sequence ID" value="KAF2758903.1"/>
    <property type="molecule type" value="Genomic_DNA"/>
</dbReference>
<dbReference type="InterPro" id="IPR001305">
    <property type="entry name" value="HSP_DnaJ_Cys-rich_dom"/>
</dbReference>
<dbReference type="CDD" id="cd06257">
    <property type="entry name" value="DnaJ"/>
    <property type="match status" value="1"/>
</dbReference>
<dbReference type="PROSITE" id="PS00636">
    <property type="entry name" value="DNAJ_1"/>
    <property type="match status" value="1"/>
</dbReference>
<dbReference type="Pfam" id="PF00226">
    <property type="entry name" value="DnaJ"/>
    <property type="match status" value="1"/>
</dbReference>
<dbReference type="HAMAP" id="MF_01152">
    <property type="entry name" value="DnaJ"/>
    <property type="match status" value="1"/>
</dbReference>
<dbReference type="Pfam" id="PF00684">
    <property type="entry name" value="DnaJ_CXXCXGXG"/>
    <property type="match status" value="1"/>
</dbReference>
<dbReference type="PRINTS" id="PR00625">
    <property type="entry name" value="JDOMAIN"/>
</dbReference>
<dbReference type="GO" id="GO:0051082">
    <property type="term" value="F:unfolded protein binding"/>
    <property type="evidence" value="ECO:0007669"/>
    <property type="project" value="InterPro"/>
</dbReference>
<evidence type="ECO:0000259" key="8">
    <source>
        <dbReference type="PROSITE" id="PS50076"/>
    </source>
</evidence>
<dbReference type="SUPFAM" id="SSF49493">
    <property type="entry name" value="HSP40/DnaJ peptide-binding domain"/>
    <property type="match status" value="2"/>
</dbReference>
<keyword evidence="4 6" id="KW-0862">Zinc</keyword>
<dbReference type="GO" id="GO:0030544">
    <property type="term" value="F:Hsp70 protein binding"/>
    <property type="evidence" value="ECO:0007669"/>
    <property type="project" value="InterPro"/>
</dbReference>
<organism evidence="10 11">
    <name type="scientific">Pseudovirgaria hyperparasitica</name>
    <dbReference type="NCBI Taxonomy" id="470096"/>
    <lineage>
        <taxon>Eukaryota</taxon>
        <taxon>Fungi</taxon>
        <taxon>Dikarya</taxon>
        <taxon>Ascomycota</taxon>
        <taxon>Pezizomycotina</taxon>
        <taxon>Dothideomycetes</taxon>
        <taxon>Dothideomycetes incertae sedis</taxon>
        <taxon>Acrospermales</taxon>
        <taxon>Acrospermaceae</taxon>
        <taxon>Pseudovirgaria</taxon>
    </lineage>
</organism>
<keyword evidence="2" id="KW-0677">Repeat</keyword>